<dbReference type="SUPFAM" id="SSF51905">
    <property type="entry name" value="FAD/NAD(P)-binding domain"/>
    <property type="match status" value="1"/>
</dbReference>
<dbReference type="InterPro" id="IPR052745">
    <property type="entry name" value="G3P_Oxidase/Oxidoreductase"/>
</dbReference>
<dbReference type="Proteomes" id="UP000515909">
    <property type="component" value="Chromosome"/>
</dbReference>
<dbReference type="InterPro" id="IPR007419">
    <property type="entry name" value="BFD-like_2Fe2S-bd_dom"/>
</dbReference>
<name>A0A7G8TBP0_9FIRM</name>
<evidence type="ECO:0000313" key="3">
    <source>
        <dbReference type="EMBL" id="QNK41031.1"/>
    </source>
</evidence>
<dbReference type="CDD" id="cd19946">
    <property type="entry name" value="GlpA-like_Fer2_BFD-like"/>
    <property type="match status" value="1"/>
</dbReference>
<dbReference type="Gene3D" id="1.10.10.1100">
    <property type="entry name" value="BFD-like [2Fe-2S]-binding domain"/>
    <property type="match status" value="1"/>
</dbReference>
<dbReference type="KEGG" id="cfem:HCR03_01540"/>
<organism evidence="3 4">
    <name type="scientific">Caproicibacter fermentans</name>
    <dbReference type="NCBI Taxonomy" id="2576756"/>
    <lineage>
        <taxon>Bacteria</taxon>
        <taxon>Bacillati</taxon>
        <taxon>Bacillota</taxon>
        <taxon>Clostridia</taxon>
        <taxon>Eubacteriales</taxon>
        <taxon>Acutalibacteraceae</taxon>
        <taxon>Caproicibacter</taxon>
    </lineage>
</organism>
<dbReference type="PANTHER" id="PTHR42720:SF1">
    <property type="entry name" value="GLYCEROL 3-PHOSPHATE OXIDASE"/>
    <property type="match status" value="1"/>
</dbReference>
<dbReference type="SUPFAM" id="SSF54373">
    <property type="entry name" value="FAD-linked reductases, C-terminal domain"/>
    <property type="match status" value="1"/>
</dbReference>
<feature type="domain" description="FAD dependent oxidoreductase" evidence="1">
    <location>
        <begin position="6"/>
        <end position="360"/>
    </location>
</feature>
<dbReference type="Gene3D" id="3.50.50.60">
    <property type="entry name" value="FAD/NAD(P)-binding domain"/>
    <property type="match status" value="1"/>
</dbReference>
<accession>A0A7G8TBP0</accession>
<protein>
    <submittedName>
        <fullName evidence="3">NAD(P)/FAD-dependent oxidoreductase</fullName>
    </submittedName>
</protein>
<evidence type="ECO:0000259" key="1">
    <source>
        <dbReference type="Pfam" id="PF01266"/>
    </source>
</evidence>
<dbReference type="Pfam" id="PF01266">
    <property type="entry name" value="DAO"/>
    <property type="match status" value="1"/>
</dbReference>
<dbReference type="InterPro" id="IPR006076">
    <property type="entry name" value="FAD-dep_OxRdtase"/>
</dbReference>
<gene>
    <name evidence="3" type="ORF">HCR03_01540</name>
</gene>
<sequence length="484" mass="53532">MQQQFDVLIIGGGVVGSAVARELTRYKLQIGVLEKNLDVCNETSGRNSGVIHGGFAYDTGSLKARLCVEGNQEFDHIAEELDVPFRRTGKLLVGNTDEDMKNLEKTMLQGKRNGVRGLTLIGRKRLHELVPAVQGEFALFSSGSGIVDPFRYTIALAENAALNGASFFFGHEVTAIRRNPDQSYTVTTTDGFFRTRWIVNCAGLGCGSISNMLGITGYRIIGSKGDYIILDKKTGSLLPMPVYPVPSNTYMGVHVTPTVDGNVIIGPNAENVTNFTYYGVSQKSIDFLAQNASELWPCIHRADYIRNYSGILPKWVDKNGVIQDFKIEVRDEVAPQAVNLIGIESPGLTAALPIARRVVSLIAERTDLKPNSDFQPRRKGPERFALQSEERKRELVALDPDYGDVICRCEEVTKADIIQAIHNPLGVHTLTGIKYRTRSMMGRCQGGYCQMRVAELIEQELGIPPEKLLYERKNSRIFTGKVRG</sequence>
<dbReference type="AlphaFoldDB" id="A0A7G8TBP0"/>
<proteinExistence type="predicted"/>
<evidence type="ECO:0000313" key="4">
    <source>
        <dbReference type="Proteomes" id="UP000515909"/>
    </source>
</evidence>
<evidence type="ECO:0000259" key="2">
    <source>
        <dbReference type="Pfam" id="PF04324"/>
    </source>
</evidence>
<dbReference type="PANTHER" id="PTHR42720">
    <property type="entry name" value="GLYCEROL-3-PHOSPHATE DEHYDROGENASE"/>
    <property type="match status" value="1"/>
</dbReference>
<dbReference type="RefSeq" id="WP_187036377.1">
    <property type="nucleotide sequence ID" value="NZ_CP060286.1"/>
</dbReference>
<reference evidence="3 4" key="1">
    <citation type="submission" date="2020-08" db="EMBL/GenBank/DDBJ databases">
        <title>The isolate Caproiciproducens sp. 7D4C2 produces n-caproate at mildly acidic conditions from hexoses: genome and rBOX comparison with related strains and chain-elongating bacteria.</title>
        <authorList>
            <person name="Esquivel-Elizondo S."/>
            <person name="Bagci C."/>
            <person name="Temovska M."/>
            <person name="Jeon B.S."/>
            <person name="Bessarab I."/>
            <person name="Williams R.B.H."/>
            <person name="Huson D.H."/>
            <person name="Angenent L.T."/>
        </authorList>
    </citation>
    <scope>NUCLEOTIDE SEQUENCE [LARGE SCALE GENOMIC DNA]</scope>
    <source>
        <strain evidence="3 4">7D4C2</strain>
    </source>
</reference>
<dbReference type="Gene3D" id="3.30.9.10">
    <property type="entry name" value="D-Amino Acid Oxidase, subunit A, domain 2"/>
    <property type="match status" value="1"/>
</dbReference>
<dbReference type="Pfam" id="PF04324">
    <property type="entry name" value="Fer2_BFD"/>
    <property type="match status" value="1"/>
</dbReference>
<dbReference type="InterPro" id="IPR036188">
    <property type="entry name" value="FAD/NAD-bd_sf"/>
</dbReference>
<feature type="domain" description="BFD-like [2Fe-2S]-binding" evidence="2">
    <location>
        <begin position="405"/>
        <end position="458"/>
    </location>
</feature>
<dbReference type="EMBL" id="CP060286">
    <property type="protein sequence ID" value="QNK41031.1"/>
    <property type="molecule type" value="Genomic_DNA"/>
</dbReference>
<dbReference type="InterPro" id="IPR041854">
    <property type="entry name" value="BFD-like_2Fe2S-bd_dom_sf"/>
</dbReference>